<dbReference type="Proteomes" id="UP000265520">
    <property type="component" value="Unassembled WGS sequence"/>
</dbReference>
<reference evidence="1 2" key="1">
    <citation type="journal article" date="2018" name="Front. Plant Sci.">
        <title>Red Clover (Trifolium pratense) and Zigzag Clover (T. medium) - A Picture of Genomic Similarities and Differences.</title>
        <authorList>
            <person name="Dluhosova J."/>
            <person name="Istvanek J."/>
            <person name="Nedelnik J."/>
            <person name="Repkova J."/>
        </authorList>
    </citation>
    <scope>NUCLEOTIDE SEQUENCE [LARGE SCALE GENOMIC DNA]</scope>
    <source>
        <strain evidence="2">cv. 10/8</strain>
        <tissue evidence="1">Leaf</tissue>
    </source>
</reference>
<evidence type="ECO:0000313" key="2">
    <source>
        <dbReference type="Proteomes" id="UP000265520"/>
    </source>
</evidence>
<dbReference type="AlphaFoldDB" id="A0A392S9Z5"/>
<dbReference type="PANTHER" id="PTHR15503">
    <property type="entry name" value="LDOC1 RELATED"/>
    <property type="match status" value="1"/>
</dbReference>
<keyword evidence="1" id="KW-0808">Transferase</keyword>
<name>A0A392S9Z5_9FABA</name>
<dbReference type="InterPro" id="IPR043502">
    <property type="entry name" value="DNA/RNA_pol_sf"/>
</dbReference>
<dbReference type="GO" id="GO:0003964">
    <property type="term" value="F:RNA-directed DNA polymerase activity"/>
    <property type="evidence" value="ECO:0007669"/>
    <property type="project" value="UniProtKB-KW"/>
</dbReference>
<feature type="non-terminal residue" evidence="1">
    <location>
        <position position="107"/>
    </location>
</feature>
<dbReference type="PANTHER" id="PTHR15503:SF45">
    <property type="entry name" value="RNA-DIRECTED DNA POLYMERASE HOMOLOG"/>
    <property type="match status" value="1"/>
</dbReference>
<evidence type="ECO:0000313" key="1">
    <source>
        <dbReference type="EMBL" id="MCI45711.1"/>
    </source>
</evidence>
<keyword evidence="1" id="KW-0695">RNA-directed DNA polymerase</keyword>
<dbReference type="SUPFAM" id="SSF56672">
    <property type="entry name" value="DNA/RNA polymerases"/>
    <property type="match status" value="1"/>
</dbReference>
<protein>
    <submittedName>
        <fullName evidence="1">RNA-directed DNA polymerase (Reverse transcriptase)</fullName>
    </submittedName>
</protein>
<sequence length="107" mass="11903">MNTKQVKESLKESAELFAVFASLKLESEVKMGELPVVCEFPDVFPGDVSDVPPERKVEFTIDLVPGTGLISMAPYLMSASELKELMKQLEELLEKKFIRPSVSPWGA</sequence>
<dbReference type="Gene3D" id="3.10.10.10">
    <property type="entry name" value="HIV Type 1 Reverse Transcriptase, subunit A, domain 1"/>
    <property type="match status" value="1"/>
</dbReference>
<organism evidence="1 2">
    <name type="scientific">Trifolium medium</name>
    <dbReference type="NCBI Taxonomy" id="97028"/>
    <lineage>
        <taxon>Eukaryota</taxon>
        <taxon>Viridiplantae</taxon>
        <taxon>Streptophyta</taxon>
        <taxon>Embryophyta</taxon>
        <taxon>Tracheophyta</taxon>
        <taxon>Spermatophyta</taxon>
        <taxon>Magnoliopsida</taxon>
        <taxon>eudicotyledons</taxon>
        <taxon>Gunneridae</taxon>
        <taxon>Pentapetalae</taxon>
        <taxon>rosids</taxon>
        <taxon>fabids</taxon>
        <taxon>Fabales</taxon>
        <taxon>Fabaceae</taxon>
        <taxon>Papilionoideae</taxon>
        <taxon>50 kb inversion clade</taxon>
        <taxon>NPAAA clade</taxon>
        <taxon>Hologalegina</taxon>
        <taxon>IRL clade</taxon>
        <taxon>Trifolieae</taxon>
        <taxon>Trifolium</taxon>
    </lineage>
</organism>
<accession>A0A392S9Z5</accession>
<keyword evidence="2" id="KW-1185">Reference proteome</keyword>
<dbReference type="EMBL" id="LXQA010347473">
    <property type="protein sequence ID" value="MCI45711.1"/>
    <property type="molecule type" value="Genomic_DNA"/>
</dbReference>
<keyword evidence="1" id="KW-0548">Nucleotidyltransferase</keyword>
<dbReference type="InterPro" id="IPR032567">
    <property type="entry name" value="RTL1-rel"/>
</dbReference>
<proteinExistence type="predicted"/>
<comment type="caution">
    <text evidence="1">The sequence shown here is derived from an EMBL/GenBank/DDBJ whole genome shotgun (WGS) entry which is preliminary data.</text>
</comment>